<organism evidence="3 4">
    <name type="scientific">Mycoemilia scoparia</name>
    <dbReference type="NCBI Taxonomy" id="417184"/>
    <lineage>
        <taxon>Eukaryota</taxon>
        <taxon>Fungi</taxon>
        <taxon>Fungi incertae sedis</taxon>
        <taxon>Zoopagomycota</taxon>
        <taxon>Kickxellomycotina</taxon>
        <taxon>Kickxellomycetes</taxon>
        <taxon>Kickxellales</taxon>
        <taxon>Kickxellaceae</taxon>
        <taxon>Mycoemilia</taxon>
    </lineage>
</organism>
<accession>A0A9W7ZX35</accession>
<dbReference type="EMBL" id="JANBPU010000057">
    <property type="protein sequence ID" value="KAJ1917960.1"/>
    <property type="molecule type" value="Genomic_DNA"/>
</dbReference>
<evidence type="ECO:0000313" key="4">
    <source>
        <dbReference type="Proteomes" id="UP001150538"/>
    </source>
</evidence>
<comment type="caution">
    <text evidence="3">The sequence shown here is derived from an EMBL/GenBank/DDBJ whole genome shotgun (WGS) entry which is preliminary data.</text>
</comment>
<gene>
    <name evidence="3" type="ORF">H4219_002901</name>
</gene>
<name>A0A9W7ZX35_9FUNG</name>
<keyword evidence="4" id="KW-1185">Reference proteome</keyword>
<reference evidence="3" key="1">
    <citation type="submission" date="2022-07" db="EMBL/GenBank/DDBJ databases">
        <title>Phylogenomic reconstructions and comparative analyses of Kickxellomycotina fungi.</title>
        <authorList>
            <person name="Reynolds N.K."/>
            <person name="Stajich J.E."/>
            <person name="Barry K."/>
            <person name="Grigoriev I.V."/>
            <person name="Crous P."/>
            <person name="Smith M.E."/>
        </authorList>
    </citation>
    <scope>NUCLEOTIDE SEQUENCE</scope>
    <source>
        <strain evidence="3">NBRC 100468</strain>
    </source>
</reference>
<dbReference type="AlphaFoldDB" id="A0A9W7ZX35"/>
<evidence type="ECO:0000313" key="3">
    <source>
        <dbReference type="EMBL" id="KAJ1917960.1"/>
    </source>
</evidence>
<feature type="chain" id="PRO_5040900976" evidence="2">
    <location>
        <begin position="37"/>
        <end position="308"/>
    </location>
</feature>
<feature type="signal peptide" evidence="2">
    <location>
        <begin position="1"/>
        <end position="36"/>
    </location>
</feature>
<keyword evidence="2" id="KW-0732">Signal</keyword>
<feature type="region of interest" description="Disordered" evidence="1">
    <location>
        <begin position="160"/>
        <end position="185"/>
    </location>
</feature>
<dbReference type="OrthoDB" id="10574226at2759"/>
<evidence type="ECO:0000256" key="1">
    <source>
        <dbReference type="SAM" id="MobiDB-lite"/>
    </source>
</evidence>
<dbReference type="Proteomes" id="UP001150538">
    <property type="component" value="Unassembled WGS sequence"/>
</dbReference>
<evidence type="ECO:0000256" key="2">
    <source>
        <dbReference type="SAM" id="SignalP"/>
    </source>
</evidence>
<sequence>MFVNGYGVGSDCGCRWLLMLASIIVFISTAADEARAQISVGLNYLPTEIAGYSFGDSEKDSVATRIAEYYNQWGDKKDQYQKDFDAFLASLSKSNKDAYNNVLDAIDKSTDLPDKLDNDNFKDMWNWNEQLVGALPCDLAASVINAELPLPSGFEDQIRVQTGTCGSGGDSKSSSGTPVKGSDGGILITGTRTVTVVRTVKVTLGEATETESSTVTSTVVTDSSGEEGTGTLVTAHKTTTLTIGSDGETLNPDIDDRGSIIYIPPSETRGPGKGSNQDMVTESPDSARHALDFSYFLFVLPVIINVFS</sequence>
<protein>
    <submittedName>
        <fullName evidence="3">Uncharacterized protein</fullName>
    </submittedName>
</protein>
<proteinExistence type="predicted"/>